<keyword evidence="2" id="KW-0812">Transmembrane</keyword>
<keyword evidence="2" id="KW-0472">Membrane</keyword>
<evidence type="ECO:0008006" key="5">
    <source>
        <dbReference type="Google" id="ProtNLM"/>
    </source>
</evidence>
<proteinExistence type="predicted"/>
<reference evidence="3 4" key="1">
    <citation type="submission" date="2018-10" db="EMBL/GenBank/DDBJ databases">
        <title>Genomic Encyclopedia of Type Strains, Phase IV (KMG-IV): sequencing the most valuable type-strain genomes for metagenomic binning, comparative biology and taxonomic classification.</title>
        <authorList>
            <person name="Goeker M."/>
        </authorList>
    </citation>
    <scope>NUCLEOTIDE SEQUENCE [LARGE SCALE GENOMIC DNA]</scope>
    <source>
        <strain evidence="3 4">DSM 20549</strain>
    </source>
</reference>
<name>A0A497YI71_9BACL</name>
<accession>A0A497YI71</accession>
<evidence type="ECO:0000256" key="2">
    <source>
        <dbReference type="SAM" id="Phobius"/>
    </source>
</evidence>
<gene>
    <name evidence="3" type="ORF">DFR62_0045</name>
</gene>
<dbReference type="OrthoDB" id="2455594at2"/>
<organism evidence="3 4">
    <name type="scientific">Planococcus citreus</name>
    <dbReference type="NCBI Taxonomy" id="1373"/>
    <lineage>
        <taxon>Bacteria</taxon>
        <taxon>Bacillati</taxon>
        <taxon>Bacillota</taxon>
        <taxon>Bacilli</taxon>
        <taxon>Bacillales</taxon>
        <taxon>Caryophanaceae</taxon>
        <taxon>Planococcus</taxon>
    </lineage>
</organism>
<dbReference type="Proteomes" id="UP000280791">
    <property type="component" value="Unassembled WGS sequence"/>
</dbReference>
<dbReference type="EMBL" id="RCCP01000001">
    <property type="protein sequence ID" value="RLJ89905.1"/>
    <property type="molecule type" value="Genomic_DNA"/>
</dbReference>
<dbReference type="RefSeq" id="WP_121297520.1">
    <property type="nucleotide sequence ID" value="NZ_QBEW01000002.1"/>
</dbReference>
<sequence>MDQVIVEWFKIVPSWVVNIISIILIALVIGITVFVWQGVRRFSQAMGRENRLVSLQERVAELENDVRIYKSKSLQLQNVTINTRSFINSLNKLIGNEEGDSYSFIQRIVEAVASDIKGSGSERHRCGYWIYEHDTKKLTLHNGSAGFPESYIRKRHLGLDESIAGRAFRKQQTLNLSDVTTDGDWSASDSAGTYKALICIPIDYFGVLTIDAREPMDESIQIIGELYASIIEGAFYEIIRDLSQEDISEQPEKEESI</sequence>
<dbReference type="SUPFAM" id="SSF55781">
    <property type="entry name" value="GAF domain-like"/>
    <property type="match status" value="1"/>
</dbReference>
<keyword evidence="2" id="KW-1133">Transmembrane helix</keyword>
<evidence type="ECO:0000313" key="4">
    <source>
        <dbReference type="Proteomes" id="UP000280791"/>
    </source>
</evidence>
<keyword evidence="4" id="KW-1185">Reference proteome</keyword>
<evidence type="ECO:0000256" key="1">
    <source>
        <dbReference type="SAM" id="Coils"/>
    </source>
</evidence>
<feature type="coiled-coil region" evidence="1">
    <location>
        <begin position="45"/>
        <end position="79"/>
    </location>
</feature>
<keyword evidence="1" id="KW-0175">Coiled coil</keyword>
<comment type="caution">
    <text evidence="3">The sequence shown here is derived from an EMBL/GenBank/DDBJ whole genome shotgun (WGS) entry which is preliminary data.</text>
</comment>
<protein>
    <recommendedName>
        <fullName evidence="5">GAF domain-containing protein</fullName>
    </recommendedName>
</protein>
<feature type="transmembrane region" description="Helical" evidence="2">
    <location>
        <begin position="15"/>
        <end position="36"/>
    </location>
</feature>
<evidence type="ECO:0000313" key="3">
    <source>
        <dbReference type="EMBL" id="RLJ89905.1"/>
    </source>
</evidence>
<dbReference type="AlphaFoldDB" id="A0A497YI71"/>
<dbReference type="Gene3D" id="3.30.450.40">
    <property type="match status" value="1"/>
</dbReference>
<dbReference type="InterPro" id="IPR029016">
    <property type="entry name" value="GAF-like_dom_sf"/>
</dbReference>